<evidence type="ECO:0000259" key="5">
    <source>
        <dbReference type="PROSITE" id="PS51078"/>
    </source>
</evidence>
<evidence type="ECO:0000259" key="4">
    <source>
        <dbReference type="PROSITE" id="PS51077"/>
    </source>
</evidence>
<dbReference type="Pfam" id="PF01614">
    <property type="entry name" value="IclR_C"/>
    <property type="match status" value="1"/>
</dbReference>
<accession>A0ABU2JLZ8</accession>
<dbReference type="PANTHER" id="PTHR30136">
    <property type="entry name" value="HELIX-TURN-HELIX TRANSCRIPTIONAL REGULATOR, ICLR FAMILY"/>
    <property type="match status" value="1"/>
</dbReference>
<dbReference type="InterPro" id="IPR005471">
    <property type="entry name" value="Tscrpt_reg_IclR_N"/>
</dbReference>
<keyword evidence="1" id="KW-0805">Transcription regulation</keyword>
<evidence type="ECO:0000313" key="7">
    <source>
        <dbReference type="Proteomes" id="UP001183410"/>
    </source>
</evidence>
<organism evidence="6 7">
    <name type="scientific">Streptomyces chisholmiae</name>
    <dbReference type="NCBI Taxonomy" id="3075540"/>
    <lineage>
        <taxon>Bacteria</taxon>
        <taxon>Bacillati</taxon>
        <taxon>Actinomycetota</taxon>
        <taxon>Actinomycetes</taxon>
        <taxon>Kitasatosporales</taxon>
        <taxon>Streptomycetaceae</taxon>
        <taxon>Streptomyces</taxon>
    </lineage>
</organism>
<dbReference type="EMBL" id="JAVREO010000003">
    <property type="protein sequence ID" value="MDT0265994.1"/>
    <property type="molecule type" value="Genomic_DNA"/>
</dbReference>
<proteinExistence type="predicted"/>
<dbReference type="InterPro" id="IPR036388">
    <property type="entry name" value="WH-like_DNA-bd_sf"/>
</dbReference>
<dbReference type="Pfam" id="PF09339">
    <property type="entry name" value="HTH_IclR"/>
    <property type="match status" value="1"/>
</dbReference>
<dbReference type="Gene3D" id="1.10.10.10">
    <property type="entry name" value="Winged helix-like DNA-binding domain superfamily/Winged helix DNA-binding domain"/>
    <property type="match status" value="1"/>
</dbReference>
<dbReference type="RefSeq" id="WP_311665896.1">
    <property type="nucleotide sequence ID" value="NZ_JAVREO010000003.1"/>
</dbReference>
<sequence>MSERGGKVTIQSVDRAFTILEVLADSSAELPLGVIATQTGLSASTCHHLLSTMSRRGYVAQNPADRKYTLGAAARKLGRPNPAQLNLGQLADPVMRAIHGQTQETVVLAVLHGSELTMVSSLESPHAIRAGYGWGELSDAAHATAAGKAILAWLPEAKTTALVRDKGLTRFTGCTIDSADRLIESLRLVRRHDLATERDEFVEGLTSAAVAIRTEDGAVLGSLGCCLPTMRATDERLRAVQELLGSGARAIARSHAQSG</sequence>
<dbReference type="SUPFAM" id="SSF46785">
    <property type="entry name" value="Winged helix' DNA-binding domain"/>
    <property type="match status" value="1"/>
</dbReference>
<comment type="caution">
    <text evidence="6">The sequence shown here is derived from an EMBL/GenBank/DDBJ whole genome shotgun (WGS) entry which is preliminary data.</text>
</comment>
<evidence type="ECO:0000313" key="6">
    <source>
        <dbReference type="EMBL" id="MDT0265994.1"/>
    </source>
</evidence>
<dbReference type="PANTHER" id="PTHR30136:SF24">
    <property type="entry name" value="HTH-TYPE TRANSCRIPTIONAL REPRESSOR ALLR"/>
    <property type="match status" value="1"/>
</dbReference>
<reference evidence="7" key="1">
    <citation type="submission" date="2023-07" db="EMBL/GenBank/DDBJ databases">
        <title>30 novel species of actinomycetes from the DSMZ collection.</title>
        <authorList>
            <person name="Nouioui I."/>
        </authorList>
    </citation>
    <scope>NUCLEOTIDE SEQUENCE [LARGE SCALE GENOMIC DNA]</scope>
    <source>
        <strain evidence="7">DSM 44915</strain>
    </source>
</reference>
<dbReference type="PROSITE" id="PS51078">
    <property type="entry name" value="ICLR_ED"/>
    <property type="match status" value="1"/>
</dbReference>
<evidence type="ECO:0000256" key="1">
    <source>
        <dbReference type="ARBA" id="ARBA00023015"/>
    </source>
</evidence>
<evidence type="ECO:0000256" key="2">
    <source>
        <dbReference type="ARBA" id="ARBA00023125"/>
    </source>
</evidence>
<dbReference type="PROSITE" id="PS51077">
    <property type="entry name" value="HTH_ICLR"/>
    <property type="match status" value="1"/>
</dbReference>
<feature type="domain" description="HTH iclR-type" evidence="4">
    <location>
        <begin position="10"/>
        <end position="72"/>
    </location>
</feature>
<keyword evidence="7" id="KW-1185">Reference proteome</keyword>
<keyword evidence="2" id="KW-0238">DNA-binding</keyword>
<feature type="domain" description="IclR-ED" evidence="5">
    <location>
        <begin position="73"/>
        <end position="257"/>
    </location>
</feature>
<dbReference type="InterPro" id="IPR050707">
    <property type="entry name" value="HTH_MetabolicPath_Reg"/>
</dbReference>
<dbReference type="SUPFAM" id="SSF55781">
    <property type="entry name" value="GAF domain-like"/>
    <property type="match status" value="1"/>
</dbReference>
<keyword evidence="3" id="KW-0804">Transcription</keyword>
<dbReference type="InterPro" id="IPR036390">
    <property type="entry name" value="WH_DNA-bd_sf"/>
</dbReference>
<gene>
    <name evidence="6" type="ORF">RM844_06770</name>
</gene>
<dbReference type="Gene3D" id="3.30.450.40">
    <property type="match status" value="1"/>
</dbReference>
<dbReference type="InterPro" id="IPR014757">
    <property type="entry name" value="Tscrpt_reg_IclR_C"/>
</dbReference>
<name>A0ABU2JLZ8_9ACTN</name>
<evidence type="ECO:0000256" key="3">
    <source>
        <dbReference type="ARBA" id="ARBA00023163"/>
    </source>
</evidence>
<dbReference type="SMART" id="SM00346">
    <property type="entry name" value="HTH_ICLR"/>
    <property type="match status" value="1"/>
</dbReference>
<protein>
    <submittedName>
        <fullName evidence="6">IclR family transcriptional regulator</fullName>
    </submittedName>
</protein>
<dbReference type="Proteomes" id="UP001183410">
    <property type="component" value="Unassembled WGS sequence"/>
</dbReference>
<dbReference type="InterPro" id="IPR029016">
    <property type="entry name" value="GAF-like_dom_sf"/>
</dbReference>